<accession>A0ACC2H9W6</accession>
<protein>
    <submittedName>
        <fullName evidence="1">Uncharacterized protein</fullName>
    </submittedName>
</protein>
<dbReference type="Proteomes" id="UP001157502">
    <property type="component" value="Chromosome 4"/>
</dbReference>
<reference evidence="1" key="1">
    <citation type="submission" date="2021-05" db="EMBL/GenBank/DDBJ databases">
        <authorList>
            <person name="Pan Q."/>
            <person name="Jouanno E."/>
            <person name="Zahm M."/>
            <person name="Klopp C."/>
            <person name="Cabau C."/>
            <person name="Louis A."/>
            <person name="Berthelot C."/>
            <person name="Parey E."/>
            <person name="Roest Crollius H."/>
            <person name="Montfort J."/>
            <person name="Robinson-Rechavi M."/>
            <person name="Bouchez O."/>
            <person name="Lampietro C."/>
            <person name="Lopez Roques C."/>
            <person name="Donnadieu C."/>
            <person name="Postlethwait J."/>
            <person name="Bobe J."/>
            <person name="Dillon D."/>
            <person name="Chandos A."/>
            <person name="von Hippel F."/>
            <person name="Guiguen Y."/>
        </authorList>
    </citation>
    <scope>NUCLEOTIDE SEQUENCE</scope>
    <source>
        <strain evidence="1">YG-Jan2019</strain>
    </source>
</reference>
<name>A0ACC2H9W6_DALPE</name>
<keyword evidence="2" id="KW-1185">Reference proteome</keyword>
<gene>
    <name evidence="1" type="ORF">DPEC_G00044140</name>
</gene>
<proteinExistence type="predicted"/>
<dbReference type="EMBL" id="CM055731">
    <property type="protein sequence ID" value="KAJ8012561.1"/>
    <property type="molecule type" value="Genomic_DNA"/>
</dbReference>
<evidence type="ECO:0000313" key="2">
    <source>
        <dbReference type="Proteomes" id="UP001157502"/>
    </source>
</evidence>
<sequence>MHGLADYATQRMKNHRLQRRGFSEERLHVYSDAVILKLSFGQGLVGVVSSGNFISVSPPQRSRTMESVPRENTNKKQNILESASRASLSHSQLHLKRTNYGSNKERNWISLSLSSVQSRLCM</sequence>
<organism evidence="1 2">
    <name type="scientific">Dallia pectoralis</name>
    <name type="common">Alaska blackfish</name>
    <dbReference type="NCBI Taxonomy" id="75939"/>
    <lineage>
        <taxon>Eukaryota</taxon>
        <taxon>Metazoa</taxon>
        <taxon>Chordata</taxon>
        <taxon>Craniata</taxon>
        <taxon>Vertebrata</taxon>
        <taxon>Euteleostomi</taxon>
        <taxon>Actinopterygii</taxon>
        <taxon>Neopterygii</taxon>
        <taxon>Teleostei</taxon>
        <taxon>Protacanthopterygii</taxon>
        <taxon>Esociformes</taxon>
        <taxon>Umbridae</taxon>
        <taxon>Dallia</taxon>
    </lineage>
</organism>
<evidence type="ECO:0000313" key="1">
    <source>
        <dbReference type="EMBL" id="KAJ8012561.1"/>
    </source>
</evidence>
<comment type="caution">
    <text evidence="1">The sequence shown here is derived from an EMBL/GenBank/DDBJ whole genome shotgun (WGS) entry which is preliminary data.</text>
</comment>